<organism evidence="3 4">
    <name type="scientific">Gordonia tangerina</name>
    <dbReference type="NCBI Taxonomy" id="2911060"/>
    <lineage>
        <taxon>Bacteria</taxon>
        <taxon>Bacillati</taxon>
        <taxon>Actinomycetota</taxon>
        <taxon>Actinomycetes</taxon>
        <taxon>Mycobacteriales</taxon>
        <taxon>Gordoniaceae</taxon>
        <taxon>Gordonia</taxon>
    </lineage>
</organism>
<evidence type="ECO:0000313" key="3">
    <source>
        <dbReference type="EMBL" id="MCF3940689.1"/>
    </source>
</evidence>
<evidence type="ECO:0000256" key="1">
    <source>
        <dbReference type="SAM" id="MobiDB-lite"/>
    </source>
</evidence>
<keyword evidence="4" id="KW-1185">Reference proteome</keyword>
<feature type="region of interest" description="Disordered" evidence="1">
    <location>
        <begin position="23"/>
        <end position="55"/>
    </location>
</feature>
<sequence>MRRPVLVYLLILAGAAVVGGCTSPAPPTSSSPAATSATATSAVSTSPDETRSAASIPSAAQVIELSLQTAVDGDTVHASGRVNLPDGTRLSVGLQRTIIDPERPDDPGYLDVDYADTTVTDGRYSYDLVDNAKRDAAAFVSAYNEGEPPARHQRVGEQVRVAVSFSPQTDDQLPAAVAAAGGLDGSALATSPQREEIGEWTDDPYWTLLAEREFVKPLT</sequence>
<dbReference type="PROSITE" id="PS51257">
    <property type="entry name" value="PROKAR_LIPOPROTEIN"/>
    <property type="match status" value="1"/>
</dbReference>
<evidence type="ECO:0008006" key="5">
    <source>
        <dbReference type="Google" id="ProtNLM"/>
    </source>
</evidence>
<dbReference type="EMBL" id="JAKGCU010000024">
    <property type="protein sequence ID" value="MCF3940689.1"/>
    <property type="molecule type" value="Genomic_DNA"/>
</dbReference>
<feature type="signal peptide" evidence="2">
    <location>
        <begin position="1"/>
        <end position="19"/>
    </location>
</feature>
<comment type="caution">
    <text evidence="3">The sequence shown here is derived from an EMBL/GenBank/DDBJ whole genome shotgun (WGS) entry which is preliminary data.</text>
</comment>
<feature type="chain" id="PRO_5046466440" description="Lipoprotein" evidence="2">
    <location>
        <begin position="20"/>
        <end position="219"/>
    </location>
</feature>
<accession>A0ABS9DQ22</accession>
<gene>
    <name evidence="3" type="ORF">L1892_20160</name>
</gene>
<dbReference type="RefSeq" id="WP_235725433.1">
    <property type="nucleotide sequence ID" value="NZ_JAKGCU010000024.1"/>
</dbReference>
<feature type="compositionally biased region" description="Low complexity" evidence="1">
    <location>
        <begin position="30"/>
        <end position="47"/>
    </location>
</feature>
<name>A0ABS9DQ22_9ACTN</name>
<evidence type="ECO:0000313" key="4">
    <source>
        <dbReference type="Proteomes" id="UP001108089"/>
    </source>
</evidence>
<proteinExistence type="predicted"/>
<protein>
    <recommendedName>
        <fullName evidence="5">Lipoprotein</fullName>
    </recommendedName>
</protein>
<evidence type="ECO:0000256" key="2">
    <source>
        <dbReference type="SAM" id="SignalP"/>
    </source>
</evidence>
<reference evidence="3" key="1">
    <citation type="submission" date="2022-01" db="EMBL/GenBank/DDBJ databases">
        <title>Gordonia xiamenensis sp. nov., isolated from surface seawater in Xiamen.</title>
        <authorList>
            <person name="He Y.F."/>
        </authorList>
    </citation>
    <scope>NUCLEOTIDE SEQUENCE</scope>
    <source>
        <strain evidence="3">GW1C4-4</strain>
    </source>
</reference>
<dbReference type="Proteomes" id="UP001108089">
    <property type="component" value="Unassembled WGS sequence"/>
</dbReference>
<keyword evidence="2" id="KW-0732">Signal</keyword>